<comment type="caution">
    <text evidence="1">The sequence shown here is derived from an EMBL/GenBank/DDBJ whole genome shotgun (WGS) entry which is preliminary data.</text>
</comment>
<dbReference type="InterPro" id="IPR007822">
    <property type="entry name" value="LANC-like"/>
</dbReference>
<keyword evidence="2" id="KW-1185">Reference proteome</keyword>
<organism evidence="1 2">
    <name type="scientific">Fodinicola feengrottensis</name>
    <dbReference type="NCBI Taxonomy" id="435914"/>
    <lineage>
        <taxon>Bacteria</taxon>
        <taxon>Bacillati</taxon>
        <taxon>Actinomycetota</taxon>
        <taxon>Actinomycetes</taxon>
        <taxon>Mycobacteriales</taxon>
        <taxon>Fodinicola</taxon>
    </lineage>
</organism>
<sequence length="443" mass="46328">MTSLKPAPAPSGPMAPWRTPLPVPLAAIAVSTATEVAERLRAMGSAQALGTPVAPTQAGLESSAGAAVLHGQLDRLRPGHGWDHAAHAALADATRAIEGPWSAHPGLFGGLGGIAFTAHWLSQGGSRYQQLLAKADDAIVPIARARGEQLAKTPTGLPSRAYDAVAGLAGTAGYLLRRTENPAAVQSLRAVLAGLVVLTGEGPDGPNWFTPFDALVPESPMAKEFREGAYNLGLSHGIPGPVAVLSLAATAGISVPGQEVAIEQAVQWILNHRLDDEWGPNWPAAVPPSQQTRDLPYPAQSGWCYGTPGIARVLWLAGAALDDDKLRSMALQAMAAVYRRPWKVRIVGRSPGLCHGVGGLLQITLRFWNDTGDDLFAAEAIDLTERLLALYQPERPLGYFASEAGGELVDRPGLLDGAAGAALALLAAGSDREPGWDRLLLLA</sequence>
<dbReference type="SUPFAM" id="SSF158745">
    <property type="entry name" value="LanC-like"/>
    <property type="match status" value="1"/>
</dbReference>
<evidence type="ECO:0000313" key="1">
    <source>
        <dbReference type="EMBL" id="GAA1660384.1"/>
    </source>
</evidence>
<dbReference type="PRINTS" id="PR01950">
    <property type="entry name" value="LANCSUPER"/>
</dbReference>
<reference evidence="1 2" key="1">
    <citation type="journal article" date="2019" name="Int. J. Syst. Evol. Microbiol.">
        <title>The Global Catalogue of Microorganisms (GCM) 10K type strain sequencing project: providing services to taxonomists for standard genome sequencing and annotation.</title>
        <authorList>
            <consortium name="The Broad Institute Genomics Platform"/>
            <consortium name="The Broad Institute Genome Sequencing Center for Infectious Disease"/>
            <person name="Wu L."/>
            <person name="Ma J."/>
        </authorList>
    </citation>
    <scope>NUCLEOTIDE SEQUENCE [LARGE SCALE GENOMIC DNA]</scope>
    <source>
        <strain evidence="1 2">JCM 14718</strain>
    </source>
</reference>
<dbReference type="Gene3D" id="1.50.10.20">
    <property type="match status" value="1"/>
</dbReference>
<dbReference type="InterPro" id="IPR033889">
    <property type="entry name" value="LanC"/>
</dbReference>
<accession>A0ABN2FVT5</accession>
<dbReference type="PRINTS" id="PR01955">
    <property type="entry name" value="LANCFRANKIA"/>
</dbReference>
<dbReference type="CDD" id="cd04793">
    <property type="entry name" value="LanC"/>
    <property type="match status" value="1"/>
</dbReference>
<dbReference type="EMBL" id="BAAANY010000002">
    <property type="protein sequence ID" value="GAA1660384.1"/>
    <property type="molecule type" value="Genomic_DNA"/>
</dbReference>
<name>A0ABN2FVT5_9ACTN</name>
<evidence type="ECO:0000313" key="2">
    <source>
        <dbReference type="Proteomes" id="UP001500618"/>
    </source>
</evidence>
<dbReference type="SMART" id="SM01260">
    <property type="entry name" value="LANC_like"/>
    <property type="match status" value="1"/>
</dbReference>
<dbReference type="Proteomes" id="UP001500618">
    <property type="component" value="Unassembled WGS sequence"/>
</dbReference>
<dbReference type="RefSeq" id="WP_163567387.1">
    <property type="nucleotide sequence ID" value="NZ_BAAANY010000002.1"/>
</dbReference>
<dbReference type="Pfam" id="PF05147">
    <property type="entry name" value="LANC_like"/>
    <property type="match status" value="1"/>
</dbReference>
<protein>
    <submittedName>
        <fullName evidence="1">Lanthionine synthetase C family protein</fullName>
    </submittedName>
</protein>
<proteinExistence type="predicted"/>
<gene>
    <name evidence="1" type="ORF">GCM10009765_07270</name>
</gene>